<evidence type="ECO:0000313" key="3">
    <source>
        <dbReference type="Proteomes" id="UP000605676"/>
    </source>
</evidence>
<dbReference type="EMBL" id="JAENRR010000081">
    <property type="protein sequence ID" value="MBK3519643.1"/>
    <property type="molecule type" value="Genomic_DNA"/>
</dbReference>
<gene>
    <name evidence="2" type="ORF">JIV24_20030</name>
</gene>
<dbReference type="Gene3D" id="2.40.30.170">
    <property type="match status" value="1"/>
</dbReference>
<organism evidence="2 3">
    <name type="scientific">Carboxylicivirga marina</name>
    <dbReference type="NCBI Taxonomy" id="2800988"/>
    <lineage>
        <taxon>Bacteria</taxon>
        <taxon>Pseudomonadati</taxon>
        <taxon>Bacteroidota</taxon>
        <taxon>Bacteroidia</taxon>
        <taxon>Marinilabiliales</taxon>
        <taxon>Marinilabiliaceae</taxon>
        <taxon>Carboxylicivirga</taxon>
    </lineage>
</organism>
<evidence type="ECO:0000313" key="2">
    <source>
        <dbReference type="EMBL" id="MBK3519643.1"/>
    </source>
</evidence>
<accession>A0ABS1HQY0</accession>
<protein>
    <submittedName>
        <fullName evidence="2">HlyD family efflux transporter periplasmic adaptor subunit</fullName>
    </submittedName>
</protein>
<dbReference type="PANTHER" id="PTHR30158:SF3">
    <property type="entry name" value="MULTIDRUG EFFLUX PUMP SUBUNIT ACRA-RELATED"/>
    <property type="match status" value="1"/>
</dbReference>
<dbReference type="PANTHER" id="PTHR30158">
    <property type="entry name" value="ACRA/E-RELATED COMPONENT OF DRUG EFFLUX TRANSPORTER"/>
    <property type="match status" value="1"/>
</dbReference>
<name>A0ABS1HQY0_9BACT</name>
<dbReference type="Proteomes" id="UP000605676">
    <property type="component" value="Unassembled WGS sequence"/>
</dbReference>
<proteinExistence type="predicted"/>
<dbReference type="SUPFAM" id="SSF111369">
    <property type="entry name" value="HlyD-like secretion proteins"/>
    <property type="match status" value="1"/>
</dbReference>
<reference evidence="2 3" key="1">
    <citation type="submission" date="2021-01" db="EMBL/GenBank/DDBJ databases">
        <title>Carboxyliciviraga sp.nov., isolated from coastal sediments.</title>
        <authorList>
            <person name="Lu D."/>
            <person name="Zhang T."/>
        </authorList>
    </citation>
    <scope>NUCLEOTIDE SEQUENCE [LARGE SCALE GENOMIC DNA]</scope>
    <source>
        <strain evidence="2 3">N1Y132</strain>
    </source>
</reference>
<dbReference type="Gene3D" id="2.40.420.20">
    <property type="match status" value="1"/>
</dbReference>
<sequence length="184" mass="20599">MATVVQSDTVLVDFKMTALDYLRSKERNVAIGQTDSTRSWQPTVKVTLADNSEYPLEGVVDFADPQVEPKTGTFGVRAELANPNQVLLPGQFTKVSFLLDVIEDAIVVPRKSLIIEKGGSFIYVMRRDSIAEKRFVETGPEIDNSIVIERGLGMFSCLRFMYSIKSIICICLTLCTRVRLNELK</sequence>
<keyword evidence="3" id="KW-1185">Reference proteome</keyword>
<feature type="domain" description="Multidrug resistance protein MdtA-like beta-barrel" evidence="1">
    <location>
        <begin position="9"/>
        <end position="100"/>
    </location>
</feature>
<dbReference type="Pfam" id="PF25944">
    <property type="entry name" value="Beta-barrel_RND"/>
    <property type="match status" value="1"/>
</dbReference>
<dbReference type="RefSeq" id="WP_200466862.1">
    <property type="nucleotide sequence ID" value="NZ_JAENRR010000081.1"/>
</dbReference>
<comment type="caution">
    <text evidence="2">The sequence shown here is derived from an EMBL/GenBank/DDBJ whole genome shotgun (WGS) entry which is preliminary data.</text>
</comment>
<dbReference type="InterPro" id="IPR058626">
    <property type="entry name" value="MdtA-like_b-barrel"/>
</dbReference>
<evidence type="ECO:0000259" key="1">
    <source>
        <dbReference type="Pfam" id="PF25944"/>
    </source>
</evidence>